<reference evidence="1 2" key="1">
    <citation type="journal article" date="2021" name="Nat. Commun.">
        <title>Incipient diploidization of the medicinal plant Perilla within 10,000 years.</title>
        <authorList>
            <person name="Zhang Y."/>
            <person name="Shen Q."/>
            <person name="Leng L."/>
            <person name="Zhang D."/>
            <person name="Chen S."/>
            <person name="Shi Y."/>
            <person name="Ning Z."/>
            <person name="Chen S."/>
        </authorList>
    </citation>
    <scope>NUCLEOTIDE SEQUENCE [LARGE SCALE GENOMIC DNA]</scope>
    <source>
        <strain evidence="2">cv. PC099</strain>
    </source>
</reference>
<comment type="caution">
    <text evidence="1">The sequence shown here is derived from an EMBL/GenBank/DDBJ whole genome shotgun (WGS) entry which is preliminary data.</text>
</comment>
<evidence type="ECO:0000313" key="2">
    <source>
        <dbReference type="Proteomes" id="UP001190926"/>
    </source>
</evidence>
<gene>
    <name evidence="1" type="ORF">C2S53_009610</name>
</gene>
<organism evidence="1 2">
    <name type="scientific">Perilla frutescens var. hirtella</name>
    <name type="common">Perilla citriodora</name>
    <name type="synonym">Perilla setoyensis</name>
    <dbReference type="NCBI Taxonomy" id="608512"/>
    <lineage>
        <taxon>Eukaryota</taxon>
        <taxon>Viridiplantae</taxon>
        <taxon>Streptophyta</taxon>
        <taxon>Embryophyta</taxon>
        <taxon>Tracheophyta</taxon>
        <taxon>Spermatophyta</taxon>
        <taxon>Magnoliopsida</taxon>
        <taxon>eudicotyledons</taxon>
        <taxon>Gunneridae</taxon>
        <taxon>Pentapetalae</taxon>
        <taxon>asterids</taxon>
        <taxon>lamiids</taxon>
        <taxon>Lamiales</taxon>
        <taxon>Lamiaceae</taxon>
        <taxon>Nepetoideae</taxon>
        <taxon>Elsholtzieae</taxon>
        <taxon>Perilla</taxon>
    </lineage>
</organism>
<name>A0AAD4JNY6_PERFH</name>
<sequence length="330" mass="37623">MDEDEEVFTSDKENMILNGNLHRSIENIESSQQVRHSNLHKPSPSKIGTRDIYQEKVIFPILDCQKHKVPQQCKPLCSASKSHRSLRKQPYVLENRSINYSESDGINRSHRSTSKETEKRWTIVVDTVCLLKKKLRCKHRNNYGVMMAKEFQSEVPCQKHVVSFVEEVEPVPSNKEELTNSETDGSNIRLKEKIVVKIEQASLGSKIAAELDNQNCGQASKDVNIIMALNFNNEAQEIDGSHVIETLKTKLTQIGVEKTDESIGKDRFPEDKADLEYEDDFAFSKSDNYIFKDNDSDPTEVVSIDVDEENDAINFGVILQVDEEILMTDK</sequence>
<accession>A0AAD4JNY6</accession>
<dbReference type="Proteomes" id="UP001190926">
    <property type="component" value="Unassembled WGS sequence"/>
</dbReference>
<dbReference type="EMBL" id="SDAM02000018">
    <property type="protein sequence ID" value="KAH6837350.1"/>
    <property type="molecule type" value="Genomic_DNA"/>
</dbReference>
<dbReference type="AlphaFoldDB" id="A0AAD4JNY6"/>
<keyword evidence="2" id="KW-1185">Reference proteome</keyword>
<evidence type="ECO:0000313" key="1">
    <source>
        <dbReference type="EMBL" id="KAH6837350.1"/>
    </source>
</evidence>
<proteinExistence type="predicted"/>
<protein>
    <submittedName>
        <fullName evidence="1">Uncharacterized protein</fullName>
    </submittedName>
</protein>